<dbReference type="AlphaFoldDB" id="A0A4Y6UIA5"/>
<protein>
    <submittedName>
        <fullName evidence="2">DUF2125 domain-containing protein</fullName>
    </submittedName>
</protein>
<organism evidence="2 3">
    <name type="scientific">Swingsia samuiensis</name>
    <dbReference type="NCBI Taxonomy" id="1293412"/>
    <lineage>
        <taxon>Bacteria</taxon>
        <taxon>Pseudomonadati</taxon>
        <taxon>Pseudomonadota</taxon>
        <taxon>Alphaproteobacteria</taxon>
        <taxon>Acetobacterales</taxon>
        <taxon>Acetobacteraceae</taxon>
        <taxon>Swingsia</taxon>
    </lineage>
</organism>
<accession>A0A4Y6UIA5</accession>
<sequence length="291" mass="30850">MMSFKAFLFTMMASASTTLMASAHADTLPSIPASCFTYSFHSHQTGENELKASGMHASLTGTDITLDVGNISLKDPQKSVSENQLEHFNAIAAYAALSAFRGGITPACQGLDATNTLHDIQKGTPEALWANIKLDRPNHTMTLQRVSIKATQTNPLLRLKISGSGIHDSKQPLIPSSLTTDLSVSPKVGSFQTVTINSFHSISGESSIDAQGKVDMGSSAATSKADLHVSINNISAFDDRLHQIAPTKVIAAIAIARMMGHHSGETTSWDIELEGGTVSVNGVPMPISLPH</sequence>
<proteinExistence type="predicted"/>
<feature type="chain" id="PRO_5021409443" evidence="1">
    <location>
        <begin position="26"/>
        <end position="291"/>
    </location>
</feature>
<evidence type="ECO:0000313" key="3">
    <source>
        <dbReference type="Proteomes" id="UP000316313"/>
    </source>
</evidence>
<dbReference type="RefSeq" id="WP_141458876.1">
    <property type="nucleotide sequence ID" value="NZ_CP038141.1"/>
</dbReference>
<keyword evidence="3" id="KW-1185">Reference proteome</keyword>
<dbReference type="Proteomes" id="UP000316313">
    <property type="component" value="Chromosome"/>
</dbReference>
<feature type="signal peptide" evidence="1">
    <location>
        <begin position="1"/>
        <end position="25"/>
    </location>
</feature>
<dbReference type="EMBL" id="CP038141">
    <property type="protein sequence ID" value="QDH16176.1"/>
    <property type="molecule type" value="Genomic_DNA"/>
</dbReference>
<name>A0A4Y6UIA5_9PROT</name>
<gene>
    <name evidence="2" type="ORF">E3D00_00275</name>
</gene>
<keyword evidence="1" id="KW-0732">Signal</keyword>
<dbReference type="OrthoDB" id="7254618at2"/>
<evidence type="ECO:0000313" key="2">
    <source>
        <dbReference type="EMBL" id="QDH16176.1"/>
    </source>
</evidence>
<dbReference type="KEGG" id="ssam:E3D00_00275"/>
<reference evidence="2 3" key="1">
    <citation type="submission" date="2019-03" db="EMBL/GenBank/DDBJ databases">
        <title>The complete genome sequence of Swingsia samuiensis NBRC107927(T).</title>
        <authorList>
            <person name="Chua K.-O."/>
            <person name="Chan K.-G."/>
            <person name="See-Too W.-S."/>
        </authorList>
    </citation>
    <scope>NUCLEOTIDE SEQUENCE [LARGE SCALE GENOMIC DNA]</scope>
    <source>
        <strain evidence="2 3">AH83</strain>
    </source>
</reference>
<evidence type="ECO:0000256" key="1">
    <source>
        <dbReference type="SAM" id="SignalP"/>
    </source>
</evidence>